<comment type="similarity">
    <text evidence="2">Belongs to the low molecular weight phosphotyrosine protein phosphatase family.</text>
</comment>
<dbReference type="GO" id="GO:0003993">
    <property type="term" value="F:acid phosphatase activity"/>
    <property type="evidence" value="ECO:0007669"/>
    <property type="project" value="InterPro"/>
</dbReference>
<feature type="domain" description="Phosphotyrosine protein phosphatase I" evidence="8">
    <location>
        <begin position="2"/>
        <end position="154"/>
    </location>
</feature>
<dbReference type="FunFam" id="3.40.50.2300:FF:000105">
    <property type="entry name" value="Low molecular weight phosphotyrosine protein"/>
    <property type="match status" value="1"/>
</dbReference>
<gene>
    <name evidence="9" type="ORF">HK103_000434</name>
</gene>
<dbReference type="PANTHER" id="PTHR11717:SF7">
    <property type="entry name" value="LOW MOLECULAR WEIGHT PHOSPHOTYROSINE PROTEIN PHOSPHATASE"/>
    <property type="match status" value="1"/>
</dbReference>
<name>A0AAD5Y5W5_9FUNG</name>
<sequence>MPSVLFVCLGNSVLKLGNICRSPMAEAVFADYVKKLNLNFTIDSCGTAGYHVGENPDSRSAAECRRNGVAVNHKARQLTKSDFTNFDYILVMDHDNKTDVQRVKPQNSTAKIFLFGEFDPENDLVISDPYYGGRDGFEKNFRQVTRCSEGFIKYLQQNKEI</sequence>
<dbReference type="EMBL" id="JADGKB010000105">
    <property type="protein sequence ID" value="KAJ3253592.1"/>
    <property type="molecule type" value="Genomic_DNA"/>
</dbReference>
<evidence type="ECO:0000313" key="10">
    <source>
        <dbReference type="Proteomes" id="UP001210925"/>
    </source>
</evidence>
<keyword evidence="4" id="KW-0378">Hydrolase</keyword>
<reference evidence="9" key="1">
    <citation type="submission" date="2020-05" db="EMBL/GenBank/DDBJ databases">
        <title>Phylogenomic resolution of chytrid fungi.</title>
        <authorList>
            <person name="Stajich J.E."/>
            <person name="Amses K."/>
            <person name="Simmons R."/>
            <person name="Seto K."/>
            <person name="Myers J."/>
            <person name="Bonds A."/>
            <person name="Quandt C.A."/>
            <person name="Barry K."/>
            <person name="Liu P."/>
            <person name="Grigoriev I."/>
            <person name="Longcore J.E."/>
            <person name="James T.Y."/>
        </authorList>
    </citation>
    <scope>NUCLEOTIDE SEQUENCE</scope>
    <source>
        <strain evidence="9">PLAUS21</strain>
    </source>
</reference>
<evidence type="ECO:0000256" key="2">
    <source>
        <dbReference type="ARBA" id="ARBA00011063"/>
    </source>
</evidence>
<accession>A0AAD5Y5W5</accession>
<dbReference type="Pfam" id="PF01451">
    <property type="entry name" value="LMWPc"/>
    <property type="match status" value="1"/>
</dbReference>
<evidence type="ECO:0000256" key="7">
    <source>
        <dbReference type="PIRSR" id="PIRSR617867-1"/>
    </source>
</evidence>
<evidence type="ECO:0000256" key="4">
    <source>
        <dbReference type="ARBA" id="ARBA00022801"/>
    </source>
</evidence>
<dbReference type="InterPro" id="IPR050438">
    <property type="entry name" value="LMW_PTPase"/>
</dbReference>
<keyword evidence="10" id="KW-1185">Reference proteome</keyword>
<organism evidence="9 10">
    <name type="scientific">Boothiomyces macroporosus</name>
    <dbReference type="NCBI Taxonomy" id="261099"/>
    <lineage>
        <taxon>Eukaryota</taxon>
        <taxon>Fungi</taxon>
        <taxon>Fungi incertae sedis</taxon>
        <taxon>Chytridiomycota</taxon>
        <taxon>Chytridiomycota incertae sedis</taxon>
        <taxon>Chytridiomycetes</taxon>
        <taxon>Rhizophydiales</taxon>
        <taxon>Terramycetaceae</taxon>
        <taxon>Boothiomyces</taxon>
    </lineage>
</organism>
<dbReference type="SUPFAM" id="SSF52788">
    <property type="entry name" value="Phosphotyrosine protein phosphatases I"/>
    <property type="match status" value="1"/>
</dbReference>
<evidence type="ECO:0000256" key="3">
    <source>
        <dbReference type="ARBA" id="ARBA00022490"/>
    </source>
</evidence>
<feature type="active site" description="Nucleophile" evidence="7">
    <location>
        <position position="8"/>
    </location>
</feature>
<comment type="subcellular location">
    <subcellularLocation>
        <location evidence="1">Cytoplasm</location>
    </subcellularLocation>
</comment>
<evidence type="ECO:0000256" key="1">
    <source>
        <dbReference type="ARBA" id="ARBA00004496"/>
    </source>
</evidence>
<feature type="active site" evidence="7">
    <location>
        <position position="21"/>
    </location>
</feature>
<dbReference type="PRINTS" id="PR00720">
    <property type="entry name" value="MAMMALPTPASE"/>
</dbReference>
<proteinExistence type="inferred from homology"/>
<dbReference type="PANTHER" id="PTHR11717">
    <property type="entry name" value="LOW MOLECULAR WEIGHT PROTEIN TYROSINE PHOSPHATASE"/>
    <property type="match status" value="1"/>
</dbReference>
<dbReference type="InterPro" id="IPR002115">
    <property type="entry name" value="Tyr_Pase_low_mol_wt_mml"/>
</dbReference>
<dbReference type="PRINTS" id="PR00719">
    <property type="entry name" value="LMWPTPASE"/>
</dbReference>
<dbReference type="CDD" id="cd16343">
    <property type="entry name" value="LMWPTP"/>
    <property type="match status" value="1"/>
</dbReference>
<evidence type="ECO:0000313" key="9">
    <source>
        <dbReference type="EMBL" id="KAJ3253592.1"/>
    </source>
</evidence>
<dbReference type="InterPro" id="IPR023485">
    <property type="entry name" value="Ptyr_pPase"/>
</dbReference>
<comment type="caution">
    <text evidence="9">The sequence shown here is derived from an EMBL/GenBank/DDBJ whole genome shotgun (WGS) entry which is preliminary data.</text>
</comment>
<keyword evidence="3" id="KW-0963">Cytoplasm</keyword>
<dbReference type="SMART" id="SM00226">
    <property type="entry name" value="LMWPc"/>
    <property type="match status" value="1"/>
</dbReference>
<keyword evidence="5" id="KW-0904">Protein phosphatase</keyword>
<evidence type="ECO:0000256" key="5">
    <source>
        <dbReference type="ARBA" id="ARBA00022912"/>
    </source>
</evidence>
<dbReference type="InterPro" id="IPR036196">
    <property type="entry name" value="Ptyr_pPase_sf"/>
</dbReference>
<feature type="active site" description="Proton donor" evidence="7">
    <location>
        <position position="128"/>
    </location>
</feature>
<evidence type="ECO:0000259" key="8">
    <source>
        <dbReference type="SMART" id="SM00226"/>
    </source>
</evidence>
<dbReference type="InterPro" id="IPR017867">
    <property type="entry name" value="Tyr_phospatase_low_mol_wt"/>
</dbReference>
<dbReference type="GO" id="GO:0004726">
    <property type="term" value="F:non-membrane spanning protein tyrosine phosphatase activity"/>
    <property type="evidence" value="ECO:0007669"/>
    <property type="project" value="InterPro"/>
</dbReference>
<evidence type="ECO:0000256" key="6">
    <source>
        <dbReference type="ARBA" id="ARBA00051722"/>
    </source>
</evidence>
<dbReference type="GO" id="GO:0005737">
    <property type="term" value="C:cytoplasm"/>
    <property type="evidence" value="ECO:0007669"/>
    <property type="project" value="UniProtKB-SubCell"/>
</dbReference>
<dbReference type="Proteomes" id="UP001210925">
    <property type="component" value="Unassembled WGS sequence"/>
</dbReference>
<protein>
    <recommendedName>
        <fullName evidence="8">Phosphotyrosine protein phosphatase I domain-containing protein</fullName>
    </recommendedName>
</protein>
<dbReference type="Gene3D" id="3.40.50.2300">
    <property type="match status" value="1"/>
</dbReference>
<dbReference type="AlphaFoldDB" id="A0AAD5Y5W5"/>
<comment type="catalytic activity">
    <reaction evidence="6">
        <text>O-phospho-L-tyrosyl-[protein] + H2O = L-tyrosyl-[protein] + phosphate</text>
        <dbReference type="Rhea" id="RHEA:10684"/>
        <dbReference type="Rhea" id="RHEA-COMP:10136"/>
        <dbReference type="Rhea" id="RHEA-COMP:20101"/>
        <dbReference type="ChEBI" id="CHEBI:15377"/>
        <dbReference type="ChEBI" id="CHEBI:43474"/>
        <dbReference type="ChEBI" id="CHEBI:46858"/>
        <dbReference type="ChEBI" id="CHEBI:61978"/>
        <dbReference type="EC" id="3.1.3.48"/>
    </reaction>
</comment>